<dbReference type="CDD" id="cd16015">
    <property type="entry name" value="LTA_synthase"/>
    <property type="match status" value="1"/>
</dbReference>
<protein>
    <submittedName>
        <fullName evidence="9">Sulfatase-like hydrolase/transferase</fullName>
    </submittedName>
</protein>
<dbReference type="GO" id="GO:0005886">
    <property type="term" value="C:plasma membrane"/>
    <property type="evidence" value="ECO:0007669"/>
    <property type="project" value="UniProtKB-SubCell"/>
</dbReference>
<dbReference type="EMBL" id="JACCDF010000018">
    <property type="protein sequence ID" value="NYS62334.1"/>
    <property type="molecule type" value="Genomic_DNA"/>
</dbReference>
<keyword evidence="3 7" id="KW-0812">Transmembrane</keyword>
<keyword evidence="2" id="KW-1003">Cell membrane</keyword>
<feature type="transmembrane region" description="Helical" evidence="7">
    <location>
        <begin position="12"/>
        <end position="29"/>
    </location>
</feature>
<dbReference type="InterPro" id="IPR017850">
    <property type="entry name" value="Alkaline_phosphatase_core_sf"/>
</dbReference>
<dbReference type="GO" id="GO:0016740">
    <property type="term" value="F:transferase activity"/>
    <property type="evidence" value="ECO:0007669"/>
    <property type="project" value="UniProtKB-KW"/>
</dbReference>
<evidence type="ECO:0000256" key="4">
    <source>
        <dbReference type="ARBA" id="ARBA00022989"/>
    </source>
</evidence>
<feature type="transmembrane region" description="Helical" evidence="7">
    <location>
        <begin position="110"/>
        <end position="130"/>
    </location>
</feature>
<reference evidence="9 10" key="1">
    <citation type="journal article" date="2015" name="Int. J. Syst. Evol. Microbiol.">
        <title>Halomonas salicampi sp. nov., a halotolerant and alkalitolerant bacterium isolated from a saltern soil.</title>
        <authorList>
            <person name="Lee J.C."/>
            <person name="Kim Y.S."/>
            <person name="Yun B.S."/>
            <person name="Whang K.S."/>
        </authorList>
    </citation>
    <scope>NUCLEOTIDE SEQUENCE [LARGE SCALE GENOMIC DNA]</scope>
    <source>
        <strain evidence="9 10">BH103</strain>
    </source>
</reference>
<feature type="region of interest" description="Disordered" evidence="6">
    <location>
        <begin position="520"/>
        <end position="553"/>
    </location>
</feature>
<keyword evidence="9" id="KW-0808">Transferase</keyword>
<keyword evidence="10" id="KW-1185">Reference proteome</keyword>
<dbReference type="InterPro" id="IPR050448">
    <property type="entry name" value="OpgB/LTA_synthase_biosynth"/>
</dbReference>
<accession>A0A7Z0RW62</accession>
<comment type="subcellular location">
    <subcellularLocation>
        <location evidence="1">Cell membrane</location>
        <topology evidence="1">Multi-pass membrane protein</topology>
    </subcellularLocation>
</comment>
<evidence type="ECO:0000313" key="9">
    <source>
        <dbReference type="EMBL" id="NYS62334.1"/>
    </source>
</evidence>
<dbReference type="SUPFAM" id="SSF53649">
    <property type="entry name" value="Alkaline phosphatase-like"/>
    <property type="match status" value="1"/>
</dbReference>
<keyword evidence="5 7" id="KW-0472">Membrane</keyword>
<dbReference type="PANTHER" id="PTHR47371">
    <property type="entry name" value="LIPOTEICHOIC ACID SYNTHASE"/>
    <property type="match status" value="1"/>
</dbReference>
<dbReference type="AlphaFoldDB" id="A0A7Z0RW62"/>
<dbReference type="Pfam" id="PF00884">
    <property type="entry name" value="Sulfatase"/>
    <property type="match status" value="1"/>
</dbReference>
<name>A0A7Z0RW62_9GAMM</name>
<evidence type="ECO:0000256" key="1">
    <source>
        <dbReference type="ARBA" id="ARBA00004651"/>
    </source>
</evidence>
<dbReference type="Gene3D" id="3.40.720.10">
    <property type="entry name" value="Alkaline Phosphatase, subunit A"/>
    <property type="match status" value="1"/>
</dbReference>
<keyword evidence="9" id="KW-0378">Hydrolase</keyword>
<feature type="transmembrane region" description="Helical" evidence="7">
    <location>
        <begin position="142"/>
        <end position="159"/>
    </location>
</feature>
<dbReference type="RefSeq" id="WP_179931590.1">
    <property type="nucleotide sequence ID" value="NZ_JACCDF010000018.1"/>
</dbReference>
<evidence type="ECO:0000313" key="10">
    <source>
        <dbReference type="Proteomes" id="UP000586119"/>
    </source>
</evidence>
<evidence type="ECO:0000259" key="8">
    <source>
        <dbReference type="Pfam" id="PF00884"/>
    </source>
</evidence>
<feature type="domain" description="Sulfatase N-terminal" evidence="8">
    <location>
        <begin position="189"/>
        <end position="473"/>
    </location>
</feature>
<evidence type="ECO:0000256" key="5">
    <source>
        <dbReference type="ARBA" id="ARBA00023136"/>
    </source>
</evidence>
<proteinExistence type="predicted"/>
<dbReference type="PANTHER" id="PTHR47371:SF3">
    <property type="entry name" value="PHOSPHOGLYCEROL TRANSFERASE I"/>
    <property type="match status" value="1"/>
</dbReference>
<keyword evidence="4 7" id="KW-1133">Transmembrane helix</keyword>
<organism evidence="9 10">
    <name type="scientific">Vreelandella salicampi</name>
    <dbReference type="NCBI Taxonomy" id="1449798"/>
    <lineage>
        <taxon>Bacteria</taxon>
        <taxon>Pseudomonadati</taxon>
        <taxon>Pseudomonadota</taxon>
        <taxon>Gammaproteobacteria</taxon>
        <taxon>Oceanospirillales</taxon>
        <taxon>Halomonadaceae</taxon>
        <taxon>Vreelandella</taxon>
    </lineage>
</organism>
<feature type="transmembrane region" description="Helical" evidence="7">
    <location>
        <begin position="35"/>
        <end position="52"/>
    </location>
</feature>
<evidence type="ECO:0000256" key="3">
    <source>
        <dbReference type="ARBA" id="ARBA00022692"/>
    </source>
</evidence>
<evidence type="ECO:0000256" key="2">
    <source>
        <dbReference type="ARBA" id="ARBA00022475"/>
    </source>
</evidence>
<comment type="caution">
    <text evidence="9">The sequence shown here is derived from an EMBL/GenBank/DDBJ whole genome shotgun (WGS) entry which is preliminary data.</text>
</comment>
<evidence type="ECO:0000256" key="7">
    <source>
        <dbReference type="SAM" id="Phobius"/>
    </source>
</evidence>
<dbReference type="Proteomes" id="UP000586119">
    <property type="component" value="Unassembled WGS sequence"/>
</dbReference>
<dbReference type="InterPro" id="IPR000917">
    <property type="entry name" value="Sulfatase_N"/>
</dbReference>
<feature type="transmembrane region" description="Helical" evidence="7">
    <location>
        <begin position="64"/>
        <end position="81"/>
    </location>
</feature>
<gene>
    <name evidence="9" type="ORF">HZS81_16390</name>
</gene>
<sequence length="553" mass="61736">MPRLTLPQPSAWIPITAIGLSLGYTIAALTSLPWWTLFLFASAWVWLGARFRLGQPRFRRYRKVWPWSLLPLCLWGLYVYLADSFGKLDLGAVFFHLQAGMSDHGGSGRMVAAALYTLCMLGVLIAFTWLTRNDWRWRRVEPLLAVILIVSNPLILGLGQRSAVVVTDDGGWLERRYVPPRVQAQDDPPNLVLLYLESIERTYGAPAFGDAYADLKALGERGVVFEGIRQIANTGWTMAGMIASQCGTPLMPAGLLHDRQFEPLSAVVPGVNCLGDVLSEQGYRLSYFGGASAEFAGKGLFYNGHGFQHVYGLKELQPQLDDKTYVNDWGLYDDTLYEFTLNEIERLEAESDSPWGVVNLSITGHAPNGYPARRCLERQGEWDGEDILYSVKCSAWLARNFVERLDAKGLLDNTVVAIVSDHLTMRVPVWDTLETLQRENTFILLGDSLEPQRISRNASTLDIFSTLLDALGYPAKNHQAGLGVSLLNDTTSTLLERHGEEAINRRLHEESALQQRLWDGLSPHQDKTPPRPKPAEQVLENPNDSADEINLGL</sequence>
<evidence type="ECO:0000256" key="6">
    <source>
        <dbReference type="SAM" id="MobiDB-lite"/>
    </source>
</evidence>
<dbReference type="GO" id="GO:0016787">
    <property type="term" value="F:hydrolase activity"/>
    <property type="evidence" value="ECO:0007669"/>
    <property type="project" value="UniProtKB-KW"/>
</dbReference>